<comment type="caution">
    <text evidence="2">The sequence shown here is derived from an EMBL/GenBank/DDBJ whole genome shotgun (WGS) entry which is preliminary data.</text>
</comment>
<protein>
    <submittedName>
        <fullName evidence="2">Putative membrane-anchored protein</fullName>
    </submittedName>
</protein>
<dbReference type="InterPro" id="IPR021830">
    <property type="entry name" value="DUF3422"/>
</dbReference>
<dbReference type="RefSeq" id="WP_110011935.1">
    <property type="nucleotide sequence ID" value="NZ_QGUB01000001.1"/>
</dbReference>
<evidence type="ECO:0000256" key="1">
    <source>
        <dbReference type="SAM" id="Coils"/>
    </source>
</evidence>
<dbReference type="EMBL" id="QGUB01000001">
    <property type="protein sequence ID" value="PWW48835.1"/>
    <property type="molecule type" value="Genomic_DNA"/>
</dbReference>
<evidence type="ECO:0000313" key="2">
    <source>
        <dbReference type="EMBL" id="PWW48835.1"/>
    </source>
</evidence>
<dbReference type="Proteomes" id="UP000246483">
    <property type="component" value="Unassembled WGS sequence"/>
</dbReference>
<organism evidence="2 3">
    <name type="scientific">Melaminivora alkalimesophila</name>
    <dbReference type="NCBI Taxonomy" id="1165852"/>
    <lineage>
        <taxon>Bacteria</taxon>
        <taxon>Pseudomonadati</taxon>
        <taxon>Pseudomonadota</taxon>
        <taxon>Betaproteobacteria</taxon>
        <taxon>Burkholderiales</taxon>
        <taxon>Comamonadaceae</taxon>
        <taxon>Melaminivora</taxon>
    </lineage>
</organism>
<proteinExistence type="predicted"/>
<keyword evidence="1" id="KW-0175">Coiled coil</keyword>
<keyword evidence="3" id="KW-1185">Reference proteome</keyword>
<name>A0A317RHB3_9BURK</name>
<reference evidence="2 3" key="1">
    <citation type="submission" date="2018-05" db="EMBL/GenBank/DDBJ databases">
        <title>Genomic Encyclopedia of Type Strains, Phase IV (KMG-IV): sequencing the most valuable type-strain genomes for metagenomic binning, comparative biology and taxonomic classification.</title>
        <authorList>
            <person name="Goeker M."/>
        </authorList>
    </citation>
    <scope>NUCLEOTIDE SEQUENCE [LARGE SCALE GENOMIC DNA]</scope>
    <source>
        <strain evidence="2 3">DSM 26006</strain>
    </source>
</reference>
<evidence type="ECO:0000313" key="3">
    <source>
        <dbReference type="Proteomes" id="UP000246483"/>
    </source>
</evidence>
<sequence length="439" mass="48338">MPQQPPLPQQHPQRALLHNEVHARPPEPLSAPLALTHIVMWTDAAGRAASRAHLAALLRDHHLPPPDDHTTHLRIDLGGFRLRWELHTEFVTWTFSVPLPEGTVAARAQPPAAVESVPHAWLGKLPGQCLCGLHLWVLPAGHARDDTCTLVRQMLREDSLVASAVADGQAEVVTDFAIHADGYSRMLLLAGELSPRRLGRLVLRLLEIETYRMAALLGLPAARSVGQELAQAEGELAALAEAIRSASRNDEPELLDRLTRLAGKVESQYAATHSRFSASRAYFELVDKRIQDIAETRLPGMQTIRDFMERRVSPARATCEWAARRQDALSQRVSRVSNLLRTRVEIEQQQSSQALLAAMNQRQGLQLKLQSTVEGLSVAAITYYIAGLVGHLARGAQGLGWPLAPETTVALAIPVVAAGVWGSLRRLHHRIFPREPVRG</sequence>
<gene>
    <name evidence="2" type="ORF">DFR36_101344</name>
</gene>
<dbReference type="Pfam" id="PF11902">
    <property type="entry name" value="DUF3422"/>
    <property type="match status" value="1"/>
</dbReference>
<feature type="coiled-coil region" evidence="1">
    <location>
        <begin position="222"/>
        <end position="249"/>
    </location>
</feature>
<dbReference type="AlphaFoldDB" id="A0A317RHB3"/>
<accession>A0A317RHB3</accession>
<dbReference type="OrthoDB" id="9767470at2"/>